<keyword evidence="1" id="KW-1133">Transmembrane helix</keyword>
<feature type="transmembrane region" description="Helical" evidence="1">
    <location>
        <begin position="12"/>
        <end position="34"/>
    </location>
</feature>
<feature type="transmembrane region" description="Helical" evidence="1">
    <location>
        <begin position="89"/>
        <end position="107"/>
    </location>
</feature>
<evidence type="ECO:0000313" key="3">
    <source>
        <dbReference type="Proteomes" id="UP001589867"/>
    </source>
</evidence>
<keyword evidence="1" id="KW-0812">Transmembrane</keyword>
<comment type="caution">
    <text evidence="2">The sequence shown here is derived from an EMBL/GenBank/DDBJ whole genome shotgun (WGS) entry which is preliminary data.</text>
</comment>
<name>A0ABV6LXP1_9ACTN</name>
<feature type="transmembrane region" description="Helical" evidence="1">
    <location>
        <begin position="168"/>
        <end position="186"/>
    </location>
</feature>
<sequence>MSCADRRSAARLTGMLLLISLLAMLAGVAVVVPSGLTLNPADPGAVLAVVNARVAWHLIGLGLDVVGWLALLAAGLAMTARPTGPRSHLVTLAGGLLACAGLAGLLHDAGNLALTQLAADPTDPSTAIVARAVLLTAKWAVNLAGLLWVAATVTTALGVPLPTALRRTGLIAAASGLAAVLLPWTTGIDGPSATLEQLGYGLHLPVMLWYGVLGWYWWTAGRPFRNPPAAGLDVVRVGDGV</sequence>
<reference evidence="2 3" key="1">
    <citation type="submission" date="2024-09" db="EMBL/GenBank/DDBJ databases">
        <authorList>
            <person name="Sun Q."/>
            <person name="Mori K."/>
        </authorList>
    </citation>
    <scope>NUCLEOTIDE SEQUENCE [LARGE SCALE GENOMIC DNA]</scope>
    <source>
        <strain evidence="2 3">TBRC 3947</strain>
    </source>
</reference>
<evidence type="ECO:0008006" key="4">
    <source>
        <dbReference type="Google" id="ProtNLM"/>
    </source>
</evidence>
<protein>
    <recommendedName>
        <fullName evidence="4">DUF4386 family protein</fullName>
    </recommendedName>
</protein>
<keyword evidence="1" id="KW-0472">Membrane</keyword>
<evidence type="ECO:0000256" key="1">
    <source>
        <dbReference type="SAM" id="Phobius"/>
    </source>
</evidence>
<keyword evidence="3" id="KW-1185">Reference proteome</keyword>
<accession>A0ABV6LXP1</accession>
<dbReference type="RefSeq" id="WP_377246624.1">
    <property type="nucleotide sequence ID" value="NZ_JBHLUH010000007.1"/>
</dbReference>
<dbReference type="EMBL" id="JBHLUH010000007">
    <property type="protein sequence ID" value="MFC0527195.1"/>
    <property type="molecule type" value="Genomic_DNA"/>
</dbReference>
<feature type="transmembrane region" description="Helical" evidence="1">
    <location>
        <begin position="54"/>
        <end position="77"/>
    </location>
</feature>
<proteinExistence type="predicted"/>
<feature type="transmembrane region" description="Helical" evidence="1">
    <location>
        <begin position="139"/>
        <end position="161"/>
    </location>
</feature>
<evidence type="ECO:0000313" key="2">
    <source>
        <dbReference type="EMBL" id="MFC0527195.1"/>
    </source>
</evidence>
<dbReference type="Proteomes" id="UP001589867">
    <property type="component" value="Unassembled WGS sequence"/>
</dbReference>
<feature type="transmembrane region" description="Helical" evidence="1">
    <location>
        <begin position="198"/>
        <end position="218"/>
    </location>
</feature>
<organism evidence="2 3">
    <name type="scientific">Phytohabitans kaempferiae</name>
    <dbReference type="NCBI Taxonomy" id="1620943"/>
    <lineage>
        <taxon>Bacteria</taxon>
        <taxon>Bacillati</taxon>
        <taxon>Actinomycetota</taxon>
        <taxon>Actinomycetes</taxon>
        <taxon>Micromonosporales</taxon>
        <taxon>Micromonosporaceae</taxon>
    </lineage>
</organism>
<gene>
    <name evidence="2" type="ORF">ACFFIA_05940</name>
</gene>